<keyword evidence="1" id="KW-0812">Transmembrane</keyword>
<evidence type="ECO:0000313" key="3">
    <source>
        <dbReference type="EMBL" id="CAJ1505399.1"/>
    </source>
</evidence>
<name>A0ABM9LVF2_9MYCO</name>
<feature type="domain" description="SHOCT" evidence="2">
    <location>
        <begin position="67"/>
        <end position="92"/>
    </location>
</feature>
<proteinExistence type="predicted"/>
<organism evidence="3 4">
    <name type="scientific">[Mycobacterium] burgundiense</name>
    <dbReference type="NCBI Taxonomy" id="3064286"/>
    <lineage>
        <taxon>Bacteria</taxon>
        <taxon>Bacillati</taxon>
        <taxon>Actinomycetota</taxon>
        <taxon>Actinomycetes</taxon>
        <taxon>Mycobacteriales</taxon>
        <taxon>Mycobacteriaceae</taxon>
        <taxon>Mycolicibacterium</taxon>
    </lineage>
</organism>
<keyword evidence="1" id="KW-1133">Transmembrane helix</keyword>
<keyword evidence="1" id="KW-0472">Membrane</keyword>
<dbReference type="Proteomes" id="UP001190465">
    <property type="component" value="Chromosome"/>
</dbReference>
<sequence>MHGGDRWMWHDSWGWGGWTLMAVAMALFWVAIIAVIVFAVRYLISERSRRVSSPRARSGSGVSGSRAEDVLAERYAQGEIDDDEYRRRIALLREHKAAQ</sequence>
<evidence type="ECO:0000256" key="1">
    <source>
        <dbReference type="SAM" id="Phobius"/>
    </source>
</evidence>
<feature type="transmembrane region" description="Helical" evidence="1">
    <location>
        <begin position="20"/>
        <end position="44"/>
    </location>
</feature>
<keyword evidence="4" id="KW-1185">Reference proteome</keyword>
<evidence type="ECO:0000259" key="2">
    <source>
        <dbReference type="Pfam" id="PF09851"/>
    </source>
</evidence>
<dbReference type="Pfam" id="PF09851">
    <property type="entry name" value="SHOCT"/>
    <property type="match status" value="1"/>
</dbReference>
<dbReference type="EMBL" id="OY726397">
    <property type="protein sequence ID" value="CAJ1505399.1"/>
    <property type="molecule type" value="Genomic_DNA"/>
</dbReference>
<accession>A0ABM9LVF2</accession>
<reference evidence="3 4" key="1">
    <citation type="submission" date="2023-08" db="EMBL/GenBank/DDBJ databases">
        <authorList>
            <person name="Folkvardsen B D."/>
            <person name="Norman A."/>
        </authorList>
    </citation>
    <scope>NUCLEOTIDE SEQUENCE [LARGE SCALE GENOMIC DNA]</scope>
    <source>
        <strain evidence="3 4">Mu0053</strain>
    </source>
</reference>
<dbReference type="InterPro" id="IPR018649">
    <property type="entry name" value="SHOCT"/>
</dbReference>
<gene>
    <name evidence="3" type="ORF">MU0053_002926</name>
</gene>
<evidence type="ECO:0000313" key="4">
    <source>
        <dbReference type="Proteomes" id="UP001190465"/>
    </source>
</evidence>
<protein>
    <submittedName>
        <fullName evidence="3">SHOCT domain-containing protein</fullName>
    </submittedName>
</protein>